<sequence length="380" mass="44320">MKPRIIALYLPQYHPIPENDEWWGKGFTEWNNVVKAKPLFKGHSQPHLPADLGFYDLRVPEVRQQQADLAREAGIEGFCYYHYWFGNGKQLLERPFQEVLESGKPDFPFCLCWANHDWTNKTWKRGSSLKRDSMLMRMTYSAEDAVRHFHALLPAFKDERYIKVDGKPLFAVWAPRSIPACKQFVDTWQQLAIDNGFPGIHFVGQTDNTGKGLQGEKKNYYSADRAGSYYQSVLDLGFDAVMSSGFRRAVGLYQGRLSMMWHMLRVRTAFSTATRMDYQRFMRNYYVPEDAWENVYPTLLPQWDRTPRAGEKAEVLIQATPQRFKETILDAMNHIKDKTPQHQILFLKAWNEWGEGDYVEPDQTFGHGWLDAIRDAVNNK</sequence>
<dbReference type="PANTHER" id="PTHR41244">
    <property type="entry name" value="RHAMNAN SYNTHESIS F"/>
    <property type="match status" value="1"/>
</dbReference>
<organism evidence="1 2">
    <name type="scientific">Hallella faecis</name>
    <dbReference type="NCBI Taxonomy" id="2841596"/>
    <lineage>
        <taxon>Bacteria</taxon>
        <taxon>Pseudomonadati</taxon>
        <taxon>Bacteroidota</taxon>
        <taxon>Bacteroidia</taxon>
        <taxon>Bacteroidales</taxon>
        <taxon>Prevotellaceae</taxon>
        <taxon>Hallella</taxon>
    </lineage>
</organism>
<dbReference type="Proteomes" id="UP001487296">
    <property type="component" value="Unassembled WGS sequence"/>
</dbReference>
<dbReference type="CDD" id="cd11579">
    <property type="entry name" value="Glyco_tran_WbsX"/>
    <property type="match status" value="1"/>
</dbReference>
<reference evidence="1 2" key="1">
    <citation type="submission" date="2024-04" db="EMBL/GenBank/DDBJ databases">
        <title>Human intestinal bacterial collection.</title>
        <authorList>
            <person name="Pauvert C."/>
            <person name="Hitch T.C.A."/>
            <person name="Clavel T."/>
        </authorList>
    </citation>
    <scope>NUCLEOTIDE SEQUENCE [LARGE SCALE GENOMIC DNA]</scope>
    <source>
        <strain evidence="1 2">CLA-AA-H145</strain>
    </source>
</reference>
<dbReference type="InterPro" id="IPR032719">
    <property type="entry name" value="WbsX"/>
</dbReference>
<gene>
    <name evidence="1" type="ORF">AAAT34_00850</name>
</gene>
<accession>A0ABV1FMI2</accession>
<dbReference type="Pfam" id="PF14307">
    <property type="entry name" value="Glyco_tran_WbsX"/>
    <property type="match status" value="1"/>
</dbReference>
<keyword evidence="2" id="KW-1185">Reference proteome</keyword>
<dbReference type="PANTHER" id="PTHR41244:SF1">
    <property type="entry name" value="GLYCOSYLTRANSFERASE"/>
    <property type="match status" value="1"/>
</dbReference>
<dbReference type="EMBL" id="JBBNFP010000002">
    <property type="protein sequence ID" value="MEQ2485598.1"/>
    <property type="molecule type" value="Genomic_DNA"/>
</dbReference>
<evidence type="ECO:0000313" key="1">
    <source>
        <dbReference type="EMBL" id="MEQ2485598.1"/>
    </source>
</evidence>
<name>A0ABV1FMI2_9BACT</name>
<dbReference type="RefSeq" id="WP_215758544.1">
    <property type="nucleotide sequence ID" value="NZ_JAHKBE010000001.1"/>
</dbReference>
<evidence type="ECO:0000313" key="2">
    <source>
        <dbReference type="Proteomes" id="UP001487296"/>
    </source>
</evidence>
<protein>
    <submittedName>
        <fullName evidence="1">Glycoside hydrolase family 99-like domain-containing protein</fullName>
    </submittedName>
</protein>
<proteinExistence type="predicted"/>
<dbReference type="Gene3D" id="3.20.20.80">
    <property type="entry name" value="Glycosidases"/>
    <property type="match status" value="1"/>
</dbReference>
<comment type="caution">
    <text evidence="1">The sequence shown here is derived from an EMBL/GenBank/DDBJ whole genome shotgun (WGS) entry which is preliminary data.</text>
</comment>